<dbReference type="PROSITE" id="PS00211">
    <property type="entry name" value="ABC_TRANSPORTER_1"/>
    <property type="match status" value="1"/>
</dbReference>
<evidence type="ECO:0000313" key="9">
    <source>
        <dbReference type="EMBL" id="VTT26068.1"/>
    </source>
</evidence>
<dbReference type="CDD" id="cd03228">
    <property type="entry name" value="ABCC_MRP_Like"/>
    <property type="match status" value="1"/>
</dbReference>
<evidence type="ECO:0000256" key="4">
    <source>
        <dbReference type="ARBA" id="ARBA00022840"/>
    </source>
</evidence>
<comment type="subcellular location">
    <subcellularLocation>
        <location evidence="1">Cell membrane</location>
        <topology evidence="1">Multi-pass membrane protein</topology>
    </subcellularLocation>
</comment>
<dbReference type="SMART" id="SM00382">
    <property type="entry name" value="AAA"/>
    <property type="match status" value="1"/>
</dbReference>
<proteinExistence type="predicted"/>
<dbReference type="InterPro" id="IPR017871">
    <property type="entry name" value="ABC_transporter-like_CS"/>
</dbReference>
<feature type="transmembrane region" description="Helical" evidence="7">
    <location>
        <begin position="139"/>
        <end position="161"/>
    </location>
</feature>
<dbReference type="PANTHER" id="PTHR24221:SF653">
    <property type="entry name" value="TRANSPORT ATP-BINDING PROTEIN CYDC"/>
    <property type="match status" value="1"/>
</dbReference>
<feature type="transmembrane region" description="Helical" evidence="7">
    <location>
        <begin position="167"/>
        <end position="185"/>
    </location>
</feature>
<evidence type="ECO:0000256" key="1">
    <source>
        <dbReference type="ARBA" id="ARBA00004651"/>
    </source>
</evidence>
<dbReference type="InterPro" id="IPR039421">
    <property type="entry name" value="Type_1_exporter"/>
</dbReference>
<dbReference type="PROSITE" id="PS50893">
    <property type="entry name" value="ABC_TRANSPORTER_2"/>
    <property type="match status" value="1"/>
</dbReference>
<dbReference type="Pfam" id="PF00005">
    <property type="entry name" value="ABC_tran"/>
    <property type="match status" value="1"/>
</dbReference>
<dbReference type="EMBL" id="CABEIY010000007">
    <property type="protein sequence ID" value="VTT26068.1"/>
    <property type="molecule type" value="Genomic_DNA"/>
</dbReference>
<dbReference type="InterPro" id="IPR003439">
    <property type="entry name" value="ABC_transporter-like_ATP-bd"/>
</dbReference>
<reference evidence="9 10" key="1">
    <citation type="submission" date="2019-05" db="EMBL/GenBank/DDBJ databases">
        <authorList>
            <consortium name="Pathogen Informatics"/>
        </authorList>
    </citation>
    <scope>NUCLEOTIDE SEQUENCE [LARGE SCALE GENOMIC DNA]</scope>
    <source>
        <strain evidence="9 10">NCTC11557</strain>
    </source>
</reference>
<keyword evidence="3" id="KW-0547">Nucleotide-binding</keyword>
<dbReference type="SUPFAM" id="SSF52540">
    <property type="entry name" value="P-loop containing nucleoside triphosphate hydrolases"/>
    <property type="match status" value="1"/>
</dbReference>
<comment type="caution">
    <text evidence="9">The sequence shown here is derived from an EMBL/GenBank/DDBJ whole genome shotgun (WGS) entry which is preliminary data.</text>
</comment>
<keyword evidence="6 7" id="KW-0472">Membrane</keyword>
<evidence type="ECO:0000259" key="8">
    <source>
        <dbReference type="PROSITE" id="PS50893"/>
    </source>
</evidence>
<dbReference type="Gene3D" id="3.40.50.300">
    <property type="entry name" value="P-loop containing nucleotide triphosphate hydrolases"/>
    <property type="match status" value="1"/>
</dbReference>
<evidence type="ECO:0000256" key="7">
    <source>
        <dbReference type="SAM" id="Phobius"/>
    </source>
</evidence>
<feature type="transmembrane region" description="Helical" evidence="7">
    <location>
        <begin position="24"/>
        <end position="52"/>
    </location>
</feature>
<feature type="transmembrane region" description="Helical" evidence="7">
    <location>
        <begin position="265"/>
        <end position="287"/>
    </location>
</feature>
<evidence type="ECO:0000256" key="3">
    <source>
        <dbReference type="ARBA" id="ARBA00022741"/>
    </source>
</evidence>
<dbReference type="AlphaFoldDB" id="A0AAE9R2B0"/>
<dbReference type="GO" id="GO:0034040">
    <property type="term" value="F:ATPase-coupled lipid transmembrane transporter activity"/>
    <property type="evidence" value="ECO:0007669"/>
    <property type="project" value="TreeGrafter"/>
</dbReference>
<keyword evidence="9" id="KW-0378">Hydrolase</keyword>
<evidence type="ECO:0000256" key="2">
    <source>
        <dbReference type="ARBA" id="ARBA00022692"/>
    </source>
</evidence>
<feature type="transmembrane region" description="Helical" evidence="7">
    <location>
        <begin position="58"/>
        <end position="79"/>
    </location>
</feature>
<dbReference type="InterPro" id="IPR003593">
    <property type="entry name" value="AAA+_ATPase"/>
</dbReference>
<dbReference type="Proteomes" id="UP000339049">
    <property type="component" value="Unassembled WGS sequence"/>
</dbReference>
<dbReference type="Gene3D" id="1.20.1560.10">
    <property type="entry name" value="ABC transporter type 1, transmembrane domain"/>
    <property type="match status" value="1"/>
</dbReference>
<keyword evidence="5 7" id="KW-1133">Transmembrane helix</keyword>
<keyword evidence="4 9" id="KW-0067">ATP-binding</keyword>
<dbReference type="GO" id="GO:0005886">
    <property type="term" value="C:plasma membrane"/>
    <property type="evidence" value="ECO:0007669"/>
    <property type="project" value="UniProtKB-SubCell"/>
</dbReference>
<feature type="domain" description="ABC transporter" evidence="8">
    <location>
        <begin position="351"/>
        <end position="589"/>
    </location>
</feature>
<evidence type="ECO:0000256" key="5">
    <source>
        <dbReference type="ARBA" id="ARBA00022989"/>
    </source>
</evidence>
<keyword evidence="2 7" id="KW-0812">Transmembrane</keyword>
<dbReference type="EC" id="3.6.3.-" evidence="9"/>
<protein>
    <submittedName>
        <fullName evidence="9">ATP-binding protein</fullName>
        <ecNumber evidence="9">3.6.3.-</ecNumber>
    </submittedName>
</protein>
<gene>
    <name evidence="9" type="primary">irtB</name>
    <name evidence="9" type="ORF">NCTC11557_01871</name>
</gene>
<dbReference type="PANTHER" id="PTHR24221">
    <property type="entry name" value="ATP-BINDING CASSETTE SUB-FAMILY B"/>
    <property type="match status" value="1"/>
</dbReference>
<dbReference type="GO" id="GO:0005524">
    <property type="term" value="F:ATP binding"/>
    <property type="evidence" value="ECO:0007669"/>
    <property type="project" value="UniProtKB-KW"/>
</dbReference>
<evidence type="ECO:0000313" key="10">
    <source>
        <dbReference type="Proteomes" id="UP000339049"/>
    </source>
</evidence>
<dbReference type="InterPro" id="IPR027417">
    <property type="entry name" value="P-loop_NTPase"/>
</dbReference>
<accession>A0AAE9R2B0</accession>
<dbReference type="GO" id="GO:0016887">
    <property type="term" value="F:ATP hydrolysis activity"/>
    <property type="evidence" value="ECO:0007669"/>
    <property type="project" value="InterPro"/>
</dbReference>
<dbReference type="InterPro" id="IPR036640">
    <property type="entry name" value="ABC1_TM_sf"/>
</dbReference>
<evidence type="ECO:0000256" key="6">
    <source>
        <dbReference type="ARBA" id="ARBA00023136"/>
    </source>
</evidence>
<name>A0AAE9R2B0_STREQ</name>
<organism evidence="9 10">
    <name type="scientific">Streptococcus dysgalactiae subsp. equisimilis</name>
    <name type="common">Streptococcus equisimilis</name>
    <dbReference type="NCBI Taxonomy" id="119602"/>
    <lineage>
        <taxon>Bacteria</taxon>
        <taxon>Bacillati</taxon>
        <taxon>Bacillota</taxon>
        <taxon>Bacilli</taxon>
        <taxon>Lactobacillales</taxon>
        <taxon>Streptococcaceae</taxon>
        <taxon>Streptococcus</taxon>
    </lineage>
</organism>
<sequence length="597" mass="69589">MKITNSNYYKLIIYILKKEPRYSIFSFLVVITDMISNLGRLGLISWFISILVNRQHIIFRQFIYFSMVILMFEFVRVLIQQLHIIEGKKIDDSFLNRTIENVLRKDPHTIISENLDNKLNQYKFNQTYIGGVSNNFQHFVNLIFFLLNIIIYLFTCGYLLFKLWRVPIFFILIVVLIFGIIIFFVRDLSHKVAVEEQKNLFEQILGVEKRRNYFIYNIINNYPIYNVIKTFSREKFFSKKYFLLNEKGLDDSIEHKHNNDKKSRLFYKFQIILFIVIYLLLILNIAINLKLLVVIPIYIGMATQFVMSSTQAFQSLESINRIEPYISSITDFIEPTVNSQTMVDIHEISSIEFKNVSFKPEESRNNILENVNVKIEDITTFSKIALVGENGSGKSTFIKLLLGIYRPTEGCVLINGEDVASISFDSMIKKIGILPQEFSFFAGTIEENLAVNKDIQIDKFKYLLDNISKEENLTNRLDNQIASLSEDNQNLSGGEKQRLALARILLDSKKDFFILDEPTSAFDRRSEKNFFQNLKELVSNNTVLVVTHNLSEIEDFDRVLFIKKDGSIIDSSISNIYDAEEFNLLLNKDISNRKLTN</sequence>
<dbReference type="SUPFAM" id="SSF90123">
    <property type="entry name" value="ABC transporter transmembrane region"/>
    <property type="match status" value="1"/>
</dbReference>
<dbReference type="RefSeq" id="WP_049520217.1">
    <property type="nucleotide sequence ID" value="NZ_CABEIY010000007.1"/>
</dbReference>